<organism evidence="2 3">
    <name type="scientific">Salinithrix halophila</name>
    <dbReference type="NCBI Taxonomy" id="1485204"/>
    <lineage>
        <taxon>Bacteria</taxon>
        <taxon>Bacillati</taxon>
        <taxon>Bacillota</taxon>
        <taxon>Bacilli</taxon>
        <taxon>Bacillales</taxon>
        <taxon>Thermoactinomycetaceae</taxon>
        <taxon>Salinithrix</taxon>
    </lineage>
</organism>
<name>A0ABV8JIR6_9BACL</name>
<proteinExistence type="predicted"/>
<evidence type="ECO:0000313" key="3">
    <source>
        <dbReference type="Proteomes" id="UP001595843"/>
    </source>
</evidence>
<comment type="caution">
    <text evidence="2">The sequence shown here is derived from an EMBL/GenBank/DDBJ whole genome shotgun (WGS) entry which is preliminary data.</text>
</comment>
<reference evidence="3" key="1">
    <citation type="journal article" date="2019" name="Int. J. Syst. Evol. Microbiol.">
        <title>The Global Catalogue of Microorganisms (GCM) 10K type strain sequencing project: providing services to taxonomists for standard genome sequencing and annotation.</title>
        <authorList>
            <consortium name="The Broad Institute Genomics Platform"/>
            <consortium name="The Broad Institute Genome Sequencing Center for Infectious Disease"/>
            <person name="Wu L."/>
            <person name="Ma J."/>
        </authorList>
    </citation>
    <scope>NUCLEOTIDE SEQUENCE [LARGE SCALE GENOMIC DNA]</scope>
    <source>
        <strain evidence="3">IBRC-M 10813</strain>
    </source>
</reference>
<accession>A0ABV8JIR6</accession>
<sequence length="108" mass="12084">MNRYAFAGGNPISGVEVDGHYIEKANLNISTGTTEHAEYFKAKRGGNDQIFEWDIPKWFDDMIREYAIPQGNSKTNPLNQGGAAPKIVDETTPGESFELPPPWAKWIE</sequence>
<dbReference type="Proteomes" id="UP001595843">
    <property type="component" value="Unassembled WGS sequence"/>
</dbReference>
<feature type="region of interest" description="Disordered" evidence="1">
    <location>
        <begin position="70"/>
        <end position="101"/>
    </location>
</feature>
<keyword evidence="3" id="KW-1185">Reference proteome</keyword>
<evidence type="ECO:0000313" key="2">
    <source>
        <dbReference type="EMBL" id="MFC4077126.1"/>
    </source>
</evidence>
<evidence type="ECO:0000256" key="1">
    <source>
        <dbReference type="SAM" id="MobiDB-lite"/>
    </source>
</evidence>
<protein>
    <submittedName>
        <fullName evidence="2">Uncharacterized protein</fullName>
    </submittedName>
</protein>
<gene>
    <name evidence="2" type="ORF">ACFOUO_09900</name>
</gene>
<feature type="compositionally biased region" description="Polar residues" evidence="1">
    <location>
        <begin position="70"/>
        <end position="79"/>
    </location>
</feature>
<dbReference type="EMBL" id="JBHSAP010000009">
    <property type="protein sequence ID" value="MFC4077126.1"/>
    <property type="molecule type" value="Genomic_DNA"/>
</dbReference>
<dbReference type="RefSeq" id="WP_380704668.1">
    <property type="nucleotide sequence ID" value="NZ_JBHSAP010000009.1"/>
</dbReference>